<evidence type="ECO:0000313" key="4">
    <source>
        <dbReference type="EMBL" id="CCD24144.1"/>
    </source>
</evidence>
<organism evidence="4 5">
    <name type="scientific">Naumovozyma dairenensis (strain ATCC 10597 / BCRC 20456 / CBS 421 / NBRC 0211 / NRRL Y-12639)</name>
    <name type="common">Saccharomyces dairenensis</name>
    <dbReference type="NCBI Taxonomy" id="1071378"/>
    <lineage>
        <taxon>Eukaryota</taxon>
        <taxon>Fungi</taxon>
        <taxon>Dikarya</taxon>
        <taxon>Ascomycota</taxon>
        <taxon>Saccharomycotina</taxon>
        <taxon>Saccharomycetes</taxon>
        <taxon>Saccharomycetales</taxon>
        <taxon>Saccharomycetaceae</taxon>
        <taxon>Naumovozyma</taxon>
    </lineage>
</organism>
<dbReference type="GO" id="GO:0051087">
    <property type="term" value="F:protein-folding chaperone binding"/>
    <property type="evidence" value="ECO:0007669"/>
    <property type="project" value="EnsemblFungi"/>
</dbReference>
<evidence type="ECO:0000313" key="5">
    <source>
        <dbReference type="Proteomes" id="UP000000689"/>
    </source>
</evidence>
<dbReference type="SUPFAM" id="SSF55961">
    <property type="entry name" value="Bet v1-like"/>
    <property type="match status" value="1"/>
</dbReference>
<dbReference type="Proteomes" id="UP000000689">
    <property type="component" value="Chromosome 3"/>
</dbReference>
<dbReference type="AlphaFoldDB" id="G0W8N3"/>
<accession>G0W8N3</accession>
<dbReference type="Gene3D" id="3.15.10.20">
    <property type="entry name" value="Activator of Hsp90 ATPase Aha1, N-terminal domain"/>
    <property type="match status" value="1"/>
</dbReference>
<dbReference type="InterPro" id="IPR013538">
    <property type="entry name" value="ASHA1/2-like_C"/>
</dbReference>
<dbReference type="PANTHER" id="PTHR13009:SF22">
    <property type="entry name" value="LD43819P"/>
    <property type="match status" value="1"/>
</dbReference>
<feature type="region of interest" description="Disordered" evidence="2">
    <location>
        <begin position="162"/>
        <end position="219"/>
    </location>
</feature>
<dbReference type="GO" id="GO:0005634">
    <property type="term" value="C:nucleus"/>
    <property type="evidence" value="ECO:0007669"/>
    <property type="project" value="EnsemblFungi"/>
</dbReference>
<dbReference type="HOGENOM" id="CLU_049046_1_0_1"/>
<gene>
    <name evidence="4" type="primary">NDAI0C04850</name>
    <name evidence="4" type="ordered locus">NDAI_0C04850</name>
</gene>
<dbReference type="SUPFAM" id="SSF103111">
    <property type="entry name" value="Activator of Hsp90 ATPase, Aha1"/>
    <property type="match status" value="1"/>
</dbReference>
<evidence type="ECO:0000259" key="3">
    <source>
        <dbReference type="SMART" id="SM01000"/>
    </source>
</evidence>
<feature type="compositionally biased region" description="Low complexity" evidence="2">
    <location>
        <begin position="167"/>
        <end position="211"/>
    </location>
</feature>
<dbReference type="PANTHER" id="PTHR13009">
    <property type="entry name" value="HEAT SHOCK PROTEIN 90 HSP90 CO-CHAPERONE AHA-1"/>
    <property type="match status" value="1"/>
</dbReference>
<dbReference type="eggNOG" id="KOG2936">
    <property type="taxonomic scope" value="Eukaryota"/>
</dbReference>
<dbReference type="GO" id="GO:0006606">
    <property type="term" value="P:protein import into nucleus"/>
    <property type="evidence" value="ECO:0007669"/>
    <property type="project" value="EnsemblFungi"/>
</dbReference>
<dbReference type="OMA" id="GDCEVNQ"/>
<feature type="domain" description="Activator of Hsp90 ATPase AHSA1-like N-terminal" evidence="3">
    <location>
        <begin position="14"/>
        <end position="148"/>
    </location>
</feature>
<dbReference type="Gene3D" id="3.30.530.20">
    <property type="match status" value="1"/>
</dbReference>
<protein>
    <recommendedName>
        <fullName evidence="3">Activator of Hsp90 ATPase AHSA1-like N-terminal domain-containing protein</fullName>
    </recommendedName>
</protein>
<sequence length="356" mass="40591">MAVINNPNNWHWTDKNCITWARKYFEEHLIGLNTGSDEKAHYCEVTSISSMEGDCEVNQRKGKVISLFDLNIVMMIRGQVDDESFEGSISVPEVAFDSAIDDYQFDISIYKETSKLNEIKPKIRENLIPQLRDKFFQFGKDLLVTHGSDILLPEDQVNSSYTKQNQEKSFANSSSSKKQAQAQTSQISNDVKDSASTSNTKKETTTITSNSGNTASIHLEPSFNVPASELYRTFLEKQRVMAWSRSMIRYPSGENSSSKDLSIGEKFELFGGNVTSELVESKLNQKLVFNWRLNDWRSGNTSRLELEFHESKEYHETKVKVSWTGIPIGEEDRVRANFEEYYVRSIKITFGFGAVL</sequence>
<dbReference type="RefSeq" id="XP_003669387.1">
    <property type="nucleotide sequence ID" value="XM_003669339.1"/>
</dbReference>
<proteinExistence type="inferred from homology"/>
<dbReference type="GO" id="GO:0006457">
    <property type="term" value="P:protein folding"/>
    <property type="evidence" value="ECO:0007669"/>
    <property type="project" value="EnsemblFungi"/>
</dbReference>
<dbReference type="SMART" id="SM01000">
    <property type="entry name" value="Aha1_N"/>
    <property type="match status" value="1"/>
</dbReference>
<evidence type="ECO:0000256" key="2">
    <source>
        <dbReference type="SAM" id="MobiDB-lite"/>
    </source>
</evidence>
<dbReference type="Pfam" id="PF08327">
    <property type="entry name" value="AHSA1"/>
    <property type="match status" value="1"/>
</dbReference>
<evidence type="ECO:0000256" key="1">
    <source>
        <dbReference type="ARBA" id="ARBA00006817"/>
    </source>
</evidence>
<dbReference type="InterPro" id="IPR015310">
    <property type="entry name" value="AHSA1-like_N"/>
</dbReference>
<comment type="similarity">
    <text evidence="1">Belongs to the AHA1 family.</text>
</comment>
<name>G0W8N3_NAUDC</name>
<dbReference type="GO" id="GO:0001671">
    <property type="term" value="F:ATPase activator activity"/>
    <property type="evidence" value="ECO:0007669"/>
    <property type="project" value="EnsemblFungi"/>
</dbReference>
<dbReference type="InterPro" id="IPR023393">
    <property type="entry name" value="START-like_dom_sf"/>
</dbReference>
<dbReference type="KEGG" id="ndi:NDAI_0C04850"/>
<reference evidence="4 5" key="1">
    <citation type="journal article" date="2011" name="Proc. Natl. Acad. Sci. U.S.A.">
        <title>Evolutionary erosion of yeast sex chromosomes by mating-type switching accidents.</title>
        <authorList>
            <person name="Gordon J.L."/>
            <person name="Armisen D."/>
            <person name="Proux-Wera E."/>
            <person name="Oheigeartaigh S.S."/>
            <person name="Byrne K.P."/>
            <person name="Wolfe K.H."/>
        </authorList>
    </citation>
    <scope>NUCLEOTIDE SEQUENCE [LARGE SCALE GENOMIC DNA]</scope>
    <source>
        <strain evidence="5">ATCC 10597 / BCRC 20456 / CBS 421 / NBRC 0211 / NRRL Y-12639</strain>
    </source>
</reference>
<dbReference type="GO" id="GO:0005829">
    <property type="term" value="C:cytosol"/>
    <property type="evidence" value="ECO:0007669"/>
    <property type="project" value="TreeGrafter"/>
</dbReference>
<dbReference type="Pfam" id="PF09229">
    <property type="entry name" value="Aha1_N"/>
    <property type="match status" value="1"/>
</dbReference>
<dbReference type="CDD" id="cd08892">
    <property type="entry name" value="SRPBCC_Aha1"/>
    <property type="match status" value="1"/>
</dbReference>
<keyword evidence="5" id="KW-1185">Reference proteome</keyword>
<dbReference type="InterPro" id="IPR036338">
    <property type="entry name" value="Aha1"/>
</dbReference>
<dbReference type="GeneID" id="11496616"/>
<dbReference type="OrthoDB" id="567237at2759"/>
<dbReference type="EMBL" id="HE580269">
    <property type="protein sequence ID" value="CCD24144.1"/>
    <property type="molecule type" value="Genomic_DNA"/>
</dbReference>
<dbReference type="STRING" id="1071378.G0W8N3"/>